<evidence type="ECO:0000256" key="5">
    <source>
        <dbReference type="ARBA" id="ARBA00022833"/>
    </source>
</evidence>
<keyword evidence="3" id="KW-0479">Metal-binding</keyword>
<keyword evidence="6 10" id="KW-0482">Metalloprotease</keyword>
<protein>
    <submittedName>
        <fullName evidence="10">M48 family metalloprotease</fullName>
        <ecNumber evidence="10">3.4.24.-</ecNumber>
    </submittedName>
</protein>
<evidence type="ECO:0000256" key="4">
    <source>
        <dbReference type="ARBA" id="ARBA00022801"/>
    </source>
</evidence>
<dbReference type="SUPFAM" id="SSF48452">
    <property type="entry name" value="TPR-like"/>
    <property type="match status" value="1"/>
</dbReference>
<dbReference type="InterPro" id="IPR001915">
    <property type="entry name" value="Peptidase_M48"/>
</dbReference>
<proteinExistence type="predicted"/>
<dbReference type="RefSeq" id="WP_316426711.1">
    <property type="nucleotide sequence ID" value="NZ_CP130144.1"/>
</dbReference>
<dbReference type="EC" id="3.4.24.-" evidence="10"/>
<dbReference type="PANTHER" id="PTHR22726">
    <property type="entry name" value="METALLOENDOPEPTIDASE OMA1"/>
    <property type="match status" value="1"/>
</dbReference>
<feature type="signal peptide" evidence="8">
    <location>
        <begin position="1"/>
        <end position="34"/>
    </location>
</feature>
<evidence type="ECO:0000256" key="8">
    <source>
        <dbReference type="SAM" id="SignalP"/>
    </source>
</evidence>
<dbReference type="GO" id="GO:0016020">
    <property type="term" value="C:membrane"/>
    <property type="evidence" value="ECO:0007669"/>
    <property type="project" value="TreeGrafter"/>
</dbReference>
<dbReference type="GO" id="GO:0051603">
    <property type="term" value="P:proteolysis involved in protein catabolic process"/>
    <property type="evidence" value="ECO:0007669"/>
    <property type="project" value="TreeGrafter"/>
</dbReference>
<dbReference type="Gene3D" id="1.25.40.10">
    <property type="entry name" value="Tetratricopeptide repeat domain"/>
    <property type="match status" value="1"/>
</dbReference>
<reference evidence="10" key="2">
    <citation type="submission" date="2023-07" db="EMBL/GenBank/DDBJ databases">
        <authorList>
            <person name="Bai X.-H."/>
            <person name="Wang H.-H."/>
            <person name="Wang J."/>
            <person name="Ma M.-Y."/>
            <person name="Hu H.-H."/>
            <person name="Song Z.-L."/>
            <person name="Ma H.-G."/>
            <person name="Fan Y."/>
            <person name="Du C.-Y."/>
            <person name="Xu J.-C."/>
        </authorList>
    </citation>
    <scope>NUCLEOTIDE SEQUENCE</scope>
    <source>
        <strain evidence="10">CZ1</strain>
    </source>
</reference>
<feature type="region of interest" description="Disordered" evidence="7">
    <location>
        <begin position="38"/>
        <end position="91"/>
    </location>
</feature>
<dbReference type="Pfam" id="PF01435">
    <property type="entry name" value="Peptidase_M48"/>
    <property type="match status" value="1"/>
</dbReference>
<name>A0AA97AUY4_LEPBY</name>
<sequence>MKKQVFRQRWRWYFPRFVTVCCAILLLIRPIAFAISASATTPSPTPTVEKPTDSKPDEKPTESKPAEPKPDEKPAESKPAEPTKTPEQLEREKTLIEADRLYRSGDKAQAVKLYQAVKPPFQGVIEASTQEVITDPAQLSTAGQVYWRESEAGLAQNLESRIFVPLELLVKEVPQFVPGQLRYAEALEKFGKTEQALAVLEKAATRYPNQPELIKAKVAALAKNEKWIDASIAARQFALLNPNHSEASALTALADDYQKRYQKQLRSKLRGNLVGGILTGALGYALTGSLFGPLTSVQNTALLLRGESAVGDRVVRQAKRQLDLVEDKEVNDYVAGIGQKLADAAGRKEFKYEFYVVLDDKLNAFALPGGKVFVNAGAIEKANSEAELAGLLGHELSHAILSHSFQLITEGSLTANITQFIPYVGGLITDLTTLSYSRDMERQADVLGTRLLASTDYAADGLYNLMVTLRKQEEEKKRDLPPAWLASHPLPNDRVNYLQELITQTGYNRYAFEGVEQHSAIQSKVKQLLKEHKEREEKKGNRRDRN</sequence>
<dbReference type="AlphaFoldDB" id="A0AA97AUY4"/>
<dbReference type="Gene3D" id="3.30.2010.10">
    <property type="entry name" value="Metalloproteases ('zincins'), catalytic domain"/>
    <property type="match status" value="1"/>
</dbReference>
<reference evidence="10" key="1">
    <citation type="journal article" date="2023" name="Plants (Basel)">
        <title>Genomic Analysis of Leptolyngbya boryana CZ1 Reveals Efficient Carbon Fixation Modules.</title>
        <authorList>
            <person name="Bai X."/>
            <person name="Wang H."/>
            <person name="Cheng W."/>
            <person name="Wang J."/>
            <person name="Ma M."/>
            <person name="Hu H."/>
            <person name="Song Z."/>
            <person name="Ma H."/>
            <person name="Fan Y."/>
            <person name="Du C."/>
            <person name="Xu J."/>
        </authorList>
    </citation>
    <scope>NUCLEOTIDE SEQUENCE</scope>
    <source>
        <strain evidence="10">CZ1</strain>
    </source>
</reference>
<comment type="cofactor">
    <cofactor evidence="1">
        <name>Zn(2+)</name>
        <dbReference type="ChEBI" id="CHEBI:29105"/>
    </cofactor>
</comment>
<keyword evidence="8" id="KW-0732">Signal</keyword>
<feature type="compositionally biased region" description="Basic and acidic residues" evidence="7">
    <location>
        <begin position="50"/>
        <end position="81"/>
    </location>
</feature>
<dbReference type="EMBL" id="CP130144">
    <property type="protein sequence ID" value="WNZ44771.1"/>
    <property type="molecule type" value="Genomic_DNA"/>
</dbReference>
<gene>
    <name evidence="10" type="ORF">Q2T42_23540</name>
</gene>
<dbReference type="GO" id="GO:0004222">
    <property type="term" value="F:metalloendopeptidase activity"/>
    <property type="evidence" value="ECO:0007669"/>
    <property type="project" value="InterPro"/>
</dbReference>
<evidence type="ECO:0000256" key="3">
    <source>
        <dbReference type="ARBA" id="ARBA00022723"/>
    </source>
</evidence>
<dbReference type="GO" id="GO:0046872">
    <property type="term" value="F:metal ion binding"/>
    <property type="evidence" value="ECO:0007669"/>
    <property type="project" value="UniProtKB-KW"/>
</dbReference>
<evidence type="ECO:0000256" key="1">
    <source>
        <dbReference type="ARBA" id="ARBA00001947"/>
    </source>
</evidence>
<evidence type="ECO:0000259" key="9">
    <source>
        <dbReference type="Pfam" id="PF01435"/>
    </source>
</evidence>
<evidence type="ECO:0000313" key="10">
    <source>
        <dbReference type="EMBL" id="WNZ44771.1"/>
    </source>
</evidence>
<accession>A0AA97AUY4</accession>
<dbReference type="InterPro" id="IPR011990">
    <property type="entry name" value="TPR-like_helical_dom_sf"/>
</dbReference>
<evidence type="ECO:0000256" key="6">
    <source>
        <dbReference type="ARBA" id="ARBA00023049"/>
    </source>
</evidence>
<feature type="chain" id="PRO_5041699043" evidence="8">
    <location>
        <begin position="35"/>
        <end position="546"/>
    </location>
</feature>
<feature type="compositionally biased region" description="Basic and acidic residues" evidence="7">
    <location>
        <begin position="528"/>
        <end position="539"/>
    </location>
</feature>
<keyword evidence="4 10" id="KW-0378">Hydrolase</keyword>
<dbReference type="PANTHER" id="PTHR22726:SF1">
    <property type="entry name" value="METALLOENDOPEPTIDASE OMA1, MITOCHONDRIAL"/>
    <property type="match status" value="1"/>
</dbReference>
<feature type="domain" description="Peptidase M48" evidence="9">
    <location>
        <begin position="331"/>
        <end position="501"/>
    </location>
</feature>
<evidence type="ECO:0000256" key="2">
    <source>
        <dbReference type="ARBA" id="ARBA00022670"/>
    </source>
</evidence>
<organism evidence="10">
    <name type="scientific">Leptolyngbya boryana CZ1</name>
    <dbReference type="NCBI Taxonomy" id="3060204"/>
    <lineage>
        <taxon>Bacteria</taxon>
        <taxon>Bacillati</taxon>
        <taxon>Cyanobacteriota</taxon>
        <taxon>Cyanophyceae</taxon>
        <taxon>Leptolyngbyales</taxon>
        <taxon>Leptolyngbyaceae</taxon>
        <taxon>Leptolyngbya group</taxon>
        <taxon>Leptolyngbya</taxon>
    </lineage>
</organism>
<dbReference type="CDD" id="cd07333">
    <property type="entry name" value="M48C_bepA_like"/>
    <property type="match status" value="1"/>
</dbReference>
<feature type="region of interest" description="Disordered" evidence="7">
    <location>
        <begin position="527"/>
        <end position="546"/>
    </location>
</feature>
<dbReference type="InterPro" id="IPR051156">
    <property type="entry name" value="Mito/Outer_Membr_Metalloprot"/>
</dbReference>
<dbReference type="Pfam" id="PF13428">
    <property type="entry name" value="TPR_14"/>
    <property type="match status" value="1"/>
</dbReference>
<keyword evidence="2" id="KW-0645">Protease</keyword>
<evidence type="ECO:0000256" key="7">
    <source>
        <dbReference type="SAM" id="MobiDB-lite"/>
    </source>
</evidence>
<keyword evidence="5" id="KW-0862">Zinc</keyword>